<proteinExistence type="predicted"/>
<gene>
    <name evidence="2" type="ORF">ACFP81_01370</name>
</gene>
<accession>A0ABW1Y9D5</accession>
<dbReference type="Proteomes" id="UP001596297">
    <property type="component" value="Unassembled WGS sequence"/>
</dbReference>
<keyword evidence="1" id="KW-1133">Transmembrane helix</keyword>
<keyword evidence="1" id="KW-0472">Membrane</keyword>
<comment type="caution">
    <text evidence="2">The sequence shown here is derived from an EMBL/GenBank/DDBJ whole genome shotgun (WGS) entry which is preliminary data.</text>
</comment>
<dbReference type="RefSeq" id="WP_380081823.1">
    <property type="nucleotide sequence ID" value="NZ_JBHSWD010000001.1"/>
</dbReference>
<sequence>MLLGFCGPHLKPGAPQPGDLLLTAAKGTAAPTPVDVLAGEAESRAAYAEQRLPAVGKLRDLRPWFLGLVAATGLGLSLWALWRR</sequence>
<evidence type="ECO:0000313" key="2">
    <source>
        <dbReference type="EMBL" id="MFC6590813.1"/>
    </source>
</evidence>
<reference evidence="3" key="1">
    <citation type="journal article" date="2019" name="Int. J. Syst. Evol. Microbiol.">
        <title>The Global Catalogue of Microorganisms (GCM) 10K type strain sequencing project: providing services to taxonomists for standard genome sequencing and annotation.</title>
        <authorList>
            <consortium name="The Broad Institute Genomics Platform"/>
            <consortium name="The Broad Institute Genome Sequencing Center for Infectious Disease"/>
            <person name="Wu L."/>
            <person name="Ma J."/>
        </authorList>
    </citation>
    <scope>NUCLEOTIDE SEQUENCE [LARGE SCALE GENOMIC DNA]</scope>
    <source>
        <strain evidence="3">CGMCC 1.15772</strain>
    </source>
</reference>
<dbReference type="EMBL" id="JBHSWD010000001">
    <property type="protein sequence ID" value="MFC6590813.1"/>
    <property type="molecule type" value="Genomic_DNA"/>
</dbReference>
<organism evidence="2 3">
    <name type="scientific">Deinococcus lacus</name>
    <dbReference type="NCBI Taxonomy" id="392561"/>
    <lineage>
        <taxon>Bacteria</taxon>
        <taxon>Thermotogati</taxon>
        <taxon>Deinococcota</taxon>
        <taxon>Deinococci</taxon>
        <taxon>Deinococcales</taxon>
        <taxon>Deinococcaceae</taxon>
        <taxon>Deinococcus</taxon>
    </lineage>
</organism>
<evidence type="ECO:0000256" key="1">
    <source>
        <dbReference type="SAM" id="Phobius"/>
    </source>
</evidence>
<protein>
    <submittedName>
        <fullName evidence="2">Uncharacterized protein</fullName>
    </submittedName>
</protein>
<keyword evidence="1" id="KW-0812">Transmembrane</keyword>
<name>A0ABW1Y9D5_9DEIO</name>
<keyword evidence="3" id="KW-1185">Reference proteome</keyword>
<evidence type="ECO:0000313" key="3">
    <source>
        <dbReference type="Proteomes" id="UP001596297"/>
    </source>
</evidence>
<feature type="transmembrane region" description="Helical" evidence="1">
    <location>
        <begin position="64"/>
        <end position="82"/>
    </location>
</feature>